<evidence type="ECO:0000256" key="1">
    <source>
        <dbReference type="SAM" id="SignalP"/>
    </source>
</evidence>
<protein>
    <submittedName>
        <fullName evidence="2">Uncharacterized protein</fullName>
    </submittedName>
</protein>
<proteinExistence type="predicted"/>
<gene>
    <name evidence="2" type="ORF">PRZ48_011020</name>
</gene>
<keyword evidence="3" id="KW-1185">Reference proteome</keyword>
<reference evidence="2 3" key="1">
    <citation type="journal article" date="2023" name="G3 (Bethesda)">
        <title>A chromosome-level genome assembly of Zasmidium syzygii isolated from banana leaves.</title>
        <authorList>
            <person name="van Westerhoven A.C."/>
            <person name="Mehrabi R."/>
            <person name="Talebi R."/>
            <person name="Steentjes M.B.F."/>
            <person name="Corcolon B."/>
            <person name="Chong P.A."/>
            <person name="Kema G.H.J."/>
            <person name="Seidl M.F."/>
        </authorList>
    </citation>
    <scope>NUCLEOTIDE SEQUENCE [LARGE SCALE GENOMIC DNA]</scope>
    <source>
        <strain evidence="2 3">P124</strain>
    </source>
</reference>
<feature type="chain" id="PRO_5045711822" evidence="1">
    <location>
        <begin position="19"/>
        <end position="208"/>
    </location>
</feature>
<comment type="caution">
    <text evidence="2">The sequence shown here is derived from an EMBL/GenBank/DDBJ whole genome shotgun (WGS) entry which is preliminary data.</text>
</comment>
<accession>A0ABR0EA96</accession>
<evidence type="ECO:0000313" key="2">
    <source>
        <dbReference type="EMBL" id="KAK4498362.1"/>
    </source>
</evidence>
<dbReference type="Proteomes" id="UP001305779">
    <property type="component" value="Unassembled WGS sequence"/>
</dbReference>
<feature type="signal peptide" evidence="1">
    <location>
        <begin position="1"/>
        <end position="18"/>
    </location>
</feature>
<dbReference type="EMBL" id="JAXOVC010000008">
    <property type="protein sequence ID" value="KAK4498362.1"/>
    <property type="molecule type" value="Genomic_DNA"/>
</dbReference>
<organism evidence="2 3">
    <name type="scientific">Zasmidium cellare</name>
    <name type="common">Wine cellar mold</name>
    <name type="synonym">Racodium cellare</name>
    <dbReference type="NCBI Taxonomy" id="395010"/>
    <lineage>
        <taxon>Eukaryota</taxon>
        <taxon>Fungi</taxon>
        <taxon>Dikarya</taxon>
        <taxon>Ascomycota</taxon>
        <taxon>Pezizomycotina</taxon>
        <taxon>Dothideomycetes</taxon>
        <taxon>Dothideomycetidae</taxon>
        <taxon>Mycosphaerellales</taxon>
        <taxon>Mycosphaerellaceae</taxon>
        <taxon>Zasmidium</taxon>
    </lineage>
</organism>
<name>A0ABR0EA96_ZASCE</name>
<keyword evidence="1" id="KW-0732">Signal</keyword>
<sequence length="208" mass="22040">MYTNILALSAALSALAAAHDTQTAPTFLQRRYTPKGPNAQCQYICKDYFDDCGNTYGPGCFSSCPGYPEPTYSTPVCNEAVPTTTAPPQKRYSPPAGQSASCPLLCKDYFDDCGNTFGPGCYSSCPGYPEPTFTTPVCNEAVPTTTAAPDLSKRYTPPPGESASCPFICKDYFDDCGNTYGPGCFSSCPGYPEPTFTTPACNAAEPTA</sequence>
<evidence type="ECO:0000313" key="3">
    <source>
        <dbReference type="Proteomes" id="UP001305779"/>
    </source>
</evidence>